<sequence length="309" mass="33351">MNLNHQSKTVLIFGGTGQQGGAVASVLLSTGWKVRALVRDRQSKKAQQLAASGAEIVEGDLSDSASIRAAMTGVYGVFSIQPSSGQGELYGISDEQEVLYGKTIADIAVELDVQYLVYTSVGAAGKGLTGMGHFDSKTEIEEYLSSLDIRHTIIRPAAFMELLLLPGMGLSQGKYSFFVHPDQSFQIIAVQDIGKIVGHLFEHPQQFAGQTLEIAGDEVTGIDLQKILSQAAGKSIHYQRFTDTLLKENTFLGRLSAVIDDGRGAGNADLTALRETFGHLLRFDEWIKGPGKDLLVTALQAKDTHISLR</sequence>
<dbReference type="RefSeq" id="WP_188470079.1">
    <property type="nucleotide sequence ID" value="NZ_BMFZ01000001.1"/>
</dbReference>
<dbReference type="PANTHER" id="PTHR42748:SF7">
    <property type="entry name" value="NMRA LIKE REDOX SENSOR 1-RELATED"/>
    <property type="match status" value="1"/>
</dbReference>
<feature type="domain" description="NmrA-like" evidence="3">
    <location>
        <begin position="7"/>
        <end position="248"/>
    </location>
</feature>
<keyword evidence="5" id="KW-1185">Reference proteome</keyword>
<dbReference type="InterPro" id="IPR008030">
    <property type="entry name" value="NmrA-like"/>
</dbReference>
<evidence type="ECO:0000259" key="3">
    <source>
        <dbReference type="Pfam" id="PF05368"/>
    </source>
</evidence>
<dbReference type="InterPro" id="IPR036291">
    <property type="entry name" value="NAD(P)-bd_dom_sf"/>
</dbReference>
<organism evidence="4 5">
    <name type="scientific">Hafnia psychrotolerans</name>
    <dbReference type="NCBI Taxonomy" id="1477018"/>
    <lineage>
        <taxon>Bacteria</taxon>
        <taxon>Pseudomonadati</taxon>
        <taxon>Pseudomonadota</taxon>
        <taxon>Gammaproteobacteria</taxon>
        <taxon>Enterobacterales</taxon>
        <taxon>Hafniaceae</taxon>
        <taxon>Hafnia</taxon>
    </lineage>
</organism>
<dbReference type="Proteomes" id="UP000627464">
    <property type="component" value="Unassembled WGS sequence"/>
</dbReference>
<comment type="caution">
    <text evidence="4">The sequence shown here is derived from an EMBL/GenBank/DDBJ whole genome shotgun (WGS) entry which is preliminary data.</text>
</comment>
<dbReference type="Gene3D" id="3.40.50.720">
    <property type="entry name" value="NAD(P)-binding Rossmann-like Domain"/>
    <property type="match status" value="1"/>
</dbReference>
<dbReference type="Pfam" id="PF05368">
    <property type="entry name" value="NmrA"/>
    <property type="match status" value="1"/>
</dbReference>
<evidence type="ECO:0000313" key="4">
    <source>
        <dbReference type="EMBL" id="GGA33126.1"/>
    </source>
</evidence>
<evidence type="ECO:0000313" key="5">
    <source>
        <dbReference type="Proteomes" id="UP000627464"/>
    </source>
</evidence>
<dbReference type="SUPFAM" id="SSF51735">
    <property type="entry name" value="NAD(P)-binding Rossmann-fold domains"/>
    <property type="match status" value="1"/>
</dbReference>
<dbReference type="PANTHER" id="PTHR42748">
    <property type="entry name" value="NITROGEN METABOLITE REPRESSION PROTEIN NMRA FAMILY MEMBER"/>
    <property type="match status" value="1"/>
</dbReference>
<comment type="similarity">
    <text evidence="1">Belongs to the NmrA-type oxidoreductase family.</text>
</comment>
<dbReference type="InterPro" id="IPR051164">
    <property type="entry name" value="NmrA-like_oxidored"/>
</dbReference>
<reference evidence="5" key="1">
    <citation type="journal article" date="2019" name="Int. J. Syst. Evol. Microbiol.">
        <title>The Global Catalogue of Microorganisms (GCM) 10K type strain sequencing project: providing services to taxonomists for standard genome sequencing and annotation.</title>
        <authorList>
            <consortium name="The Broad Institute Genomics Platform"/>
            <consortium name="The Broad Institute Genome Sequencing Center for Infectious Disease"/>
            <person name="Wu L."/>
            <person name="Ma J."/>
        </authorList>
    </citation>
    <scope>NUCLEOTIDE SEQUENCE [LARGE SCALE GENOMIC DNA]</scope>
    <source>
        <strain evidence="5">CGMCC 1.12806</strain>
    </source>
</reference>
<gene>
    <name evidence="4" type="ORF">GCM10011328_04980</name>
</gene>
<keyword evidence="2" id="KW-0521">NADP</keyword>
<dbReference type="Gene3D" id="3.90.25.10">
    <property type="entry name" value="UDP-galactose 4-epimerase, domain 1"/>
    <property type="match status" value="1"/>
</dbReference>
<evidence type="ECO:0000256" key="2">
    <source>
        <dbReference type="ARBA" id="ARBA00022857"/>
    </source>
</evidence>
<accession>A0ABQ1FZP0</accession>
<name>A0ABQ1FZP0_9GAMM</name>
<dbReference type="CDD" id="cd05251">
    <property type="entry name" value="NmrA_like_SDR_a"/>
    <property type="match status" value="1"/>
</dbReference>
<proteinExistence type="inferred from homology"/>
<evidence type="ECO:0000256" key="1">
    <source>
        <dbReference type="ARBA" id="ARBA00006328"/>
    </source>
</evidence>
<dbReference type="EMBL" id="BMFZ01000001">
    <property type="protein sequence ID" value="GGA33126.1"/>
    <property type="molecule type" value="Genomic_DNA"/>
</dbReference>
<protein>
    <submittedName>
        <fullName evidence="4">NmrA family transcriptional regulator</fullName>
    </submittedName>
</protein>